<dbReference type="Proteomes" id="UP000485058">
    <property type="component" value="Unassembled WGS sequence"/>
</dbReference>
<sequence>MAHNLSALANWLANSFSAGTALYQSLRAHHAPAWPSGVSARQWCLSPSLLHDSIEAAVSDELPSAQLLEGAMSTVCRPKLKAQQQLAAAHIKLLAVGAVATGQAIGGVDVARSGKARAAAAGNICVFAQPTPSPPILAPRPPAPPLSTPPPEQSKAMGTPLLITLYGLDLWSLLTSWGSGIQALLEAQQSPSLSLQGLSAPGMCASQLLALNTTALLNTSLMAQELMPGLGYFAVDVAQLLRDYLQDSSITVQVPDFCAGNRTIAPFLANRTLVNGPWPTLRVTINLLTTDPDRWVVVLTELCPHPGRETGLTSTSWPLPLAFVDLNDKRHTPNEHLPMAPRAARPPTLCWCHVINNVLRQHTLLCIQAQPKCLQVVLPYRPPAAAAGELPRRPDGQGLTGCATRSSSGLWRTRCCTSVVLHRTACYTR</sequence>
<comment type="caution">
    <text evidence="1">The sequence shown here is derived from an EMBL/GenBank/DDBJ whole genome shotgun (WGS) entry which is preliminary data.</text>
</comment>
<dbReference type="AlphaFoldDB" id="A0A699YN21"/>
<dbReference type="EMBL" id="BLLF01000360">
    <property type="protein sequence ID" value="GFH10941.1"/>
    <property type="molecule type" value="Genomic_DNA"/>
</dbReference>
<feature type="non-terminal residue" evidence="1">
    <location>
        <position position="1"/>
    </location>
</feature>
<reference evidence="1 2" key="1">
    <citation type="submission" date="2020-02" db="EMBL/GenBank/DDBJ databases">
        <title>Draft genome sequence of Haematococcus lacustris strain NIES-144.</title>
        <authorList>
            <person name="Morimoto D."/>
            <person name="Nakagawa S."/>
            <person name="Yoshida T."/>
            <person name="Sawayama S."/>
        </authorList>
    </citation>
    <scope>NUCLEOTIDE SEQUENCE [LARGE SCALE GENOMIC DNA]</scope>
    <source>
        <strain evidence="1 2">NIES-144</strain>
    </source>
</reference>
<gene>
    <name evidence="1" type="ORF">HaLaN_06347</name>
</gene>
<protein>
    <submittedName>
        <fullName evidence="1">Uncharacterized protein</fullName>
    </submittedName>
</protein>
<feature type="non-terminal residue" evidence="1">
    <location>
        <position position="429"/>
    </location>
</feature>
<organism evidence="1 2">
    <name type="scientific">Haematococcus lacustris</name>
    <name type="common">Green alga</name>
    <name type="synonym">Haematococcus pluvialis</name>
    <dbReference type="NCBI Taxonomy" id="44745"/>
    <lineage>
        <taxon>Eukaryota</taxon>
        <taxon>Viridiplantae</taxon>
        <taxon>Chlorophyta</taxon>
        <taxon>core chlorophytes</taxon>
        <taxon>Chlorophyceae</taxon>
        <taxon>CS clade</taxon>
        <taxon>Chlamydomonadales</taxon>
        <taxon>Haematococcaceae</taxon>
        <taxon>Haematococcus</taxon>
    </lineage>
</organism>
<proteinExistence type="predicted"/>
<keyword evidence="2" id="KW-1185">Reference proteome</keyword>
<evidence type="ECO:0000313" key="2">
    <source>
        <dbReference type="Proteomes" id="UP000485058"/>
    </source>
</evidence>
<accession>A0A699YN21</accession>
<evidence type="ECO:0000313" key="1">
    <source>
        <dbReference type="EMBL" id="GFH10941.1"/>
    </source>
</evidence>
<name>A0A699YN21_HAELA</name>